<dbReference type="AlphaFoldDB" id="A0A182FY23"/>
<protein>
    <submittedName>
        <fullName evidence="1">Uncharacterized protein</fullName>
    </submittedName>
</protein>
<reference evidence="1 2" key="1">
    <citation type="journal article" date="2017" name="G3 (Bethesda)">
        <title>The Physical Genome Mapping of Anopheles albimanus Corrected Scaffold Misassemblies and Identified Interarm Rearrangements in Genus Anopheles.</title>
        <authorList>
            <person name="Artemov G.N."/>
            <person name="Peery A.N."/>
            <person name="Jiang X."/>
            <person name="Tu Z."/>
            <person name="Stegniy V.N."/>
            <person name="Sharakhova M.V."/>
            <person name="Sharakhov I.V."/>
        </authorList>
    </citation>
    <scope>NUCLEOTIDE SEQUENCE [LARGE SCALE GENOMIC DNA]</scope>
    <source>
        <strain evidence="1 2">ALBI9_A</strain>
    </source>
</reference>
<dbReference type="Proteomes" id="UP000069272">
    <property type="component" value="Chromosome 3L"/>
</dbReference>
<sequence length="97" mass="11216">MRLAFFGLSHISQVRSFRRATNLFQFSQYIYCHSATIRPNDVRCWLKSKTDPTKTVTSREGAVPRVWCSFVFFPPYQCNLPNALDECVCFVVAGIWS</sequence>
<organism evidence="1 2">
    <name type="scientific">Anopheles albimanus</name>
    <name type="common">New world malaria mosquito</name>
    <dbReference type="NCBI Taxonomy" id="7167"/>
    <lineage>
        <taxon>Eukaryota</taxon>
        <taxon>Metazoa</taxon>
        <taxon>Ecdysozoa</taxon>
        <taxon>Arthropoda</taxon>
        <taxon>Hexapoda</taxon>
        <taxon>Insecta</taxon>
        <taxon>Pterygota</taxon>
        <taxon>Neoptera</taxon>
        <taxon>Endopterygota</taxon>
        <taxon>Diptera</taxon>
        <taxon>Nematocera</taxon>
        <taxon>Culicoidea</taxon>
        <taxon>Culicidae</taxon>
        <taxon>Anophelinae</taxon>
        <taxon>Anopheles</taxon>
    </lineage>
</organism>
<reference evidence="1" key="2">
    <citation type="submission" date="2022-08" db="UniProtKB">
        <authorList>
            <consortium name="EnsemblMetazoa"/>
        </authorList>
    </citation>
    <scope>IDENTIFICATION</scope>
    <source>
        <strain evidence="1">STECLA/ALBI9_A</strain>
    </source>
</reference>
<proteinExistence type="predicted"/>
<evidence type="ECO:0000313" key="2">
    <source>
        <dbReference type="Proteomes" id="UP000069272"/>
    </source>
</evidence>
<keyword evidence="2" id="KW-1185">Reference proteome</keyword>
<dbReference type="VEuPathDB" id="VectorBase:AALB014529"/>
<name>A0A182FY23_ANOAL</name>
<accession>A0A182FY23</accession>
<dbReference type="EnsemblMetazoa" id="AALB014529-RA">
    <property type="protein sequence ID" value="AALB014529-PA"/>
    <property type="gene ID" value="AALB014529"/>
</dbReference>
<evidence type="ECO:0000313" key="1">
    <source>
        <dbReference type="EnsemblMetazoa" id="AALB014529-PA"/>
    </source>
</evidence>